<gene>
    <name evidence="1" type="ORF">EYF80_004531</name>
</gene>
<comment type="caution">
    <text evidence="1">The sequence shown here is derived from an EMBL/GenBank/DDBJ whole genome shotgun (WGS) entry which is preliminary data.</text>
</comment>
<reference evidence="1 2" key="1">
    <citation type="submission" date="2019-03" db="EMBL/GenBank/DDBJ databases">
        <title>First draft genome of Liparis tanakae, snailfish: a comprehensive survey of snailfish specific genes.</title>
        <authorList>
            <person name="Kim W."/>
            <person name="Song I."/>
            <person name="Jeong J.-H."/>
            <person name="Kim D."/>
            <person name="Kim S."/>
            <person name="Ryu S."/>
            <person name="Song J.Y."/>
            <person name="Lee S.K."/>
        </authorList>
    </citation>
    <scope>NUCLEOTIDE SEQUENCE [LARGE SCALE GENOMIC DNA]</scope>
    <source>
        <tissue evidence="1">Muscle</tissue>
    </source>
</reference>
<accession>A0A4Z2J5H9</accession>
<keyword evidence="2" id="KW-1185">Reference proteome</keyword>
<sequence>MWKKCSAVLVSQTETTHRLLKLQLASNPEENRFYHSRGLTDFLNAVLMRWPFEAPFYAAAPIIGAAIVRLSNDEKEMQNPKRLTLDPLQ</sequence>
<dbReference type="AlphaFoldDB" id="A0A4Z2J5H9"/>
<name>A0A4Z2J5H9_9TELE</name>
<protein>
    <submittedName>
        <fullName evidence="1">Uncharacterized protein</fullName>
    </submittedName>
</protein>
<evidence type="ECO:0000313" key="1">
    <source>
        <dbReference type="EMBL" id="TNN85181.1"/>
    </source>
</evidence>
<dbReference type="EMBL" id="SRLO01000022">
    <property type="protein sequence ID" value="TNN85181.1"/>
    <property type="molecule type" value="Genomic_DNA"/>
</dbReference>
<proteinExistence type="predicted"/>
<evidence type="ECO:0000313" key="2">
    <source>
        <dbReference type="Proteomes" id="UP000314294"/>
    </source>
</evidence>
<dbReference type="Proteomes" id="UP000314294">
    <property type="component" value="Unassembled WGS sequence"/>
</dbReference>
<organism evidence="1 2">
    <name type="scientific">Liparis tanakae</name>
    <name type="common">Tanaka's snailfish</name>
    <dbReference type="NCBI Taxonomy" id="230148"/>
    <lineage>
        <taxon>Eukaryota</taxon>
        <taxon>Metazoa</taxon>
        <taxon>Chordata</taxon>
        <taxon>Craniata</taxon>
        <taxon>Vertebrata</taxon>
        <taxon>Euteleostomi</taxon>
        <taxon>Actinopterygii</taxon>
        <taxon>Neopterygii</taxon>
        <taxon>Teleostei</taxon>
        <taxon>Neoteleostei</taxon>
        <taxon>Acanthomorphata</taxon>
        <taxon>Eupercaria</taxon>
        <taxon>Perciformes</taxon>
        <taxon>Cottioidei</taxon>
        <taxon>Cottales</taxon>
        <taxon>Liparidae</taxon>
        <taxon>Liparis</taxon>
    </lineage>
</organism>